<accession>A0A8S9Z5C4</accession>
<dbReference type="PANTHER" id="PTHR11034">
    <property type="entry name" value="N-MYC DOWNSTREAM REGULATED"/>
    <property type="match status" value="1"/>
</dbReference>
<dbReference type="OrthoDB" id="191979at2759"/>
<organism evidence="2 3">
    <name type="scientific">Paragonimus skrjabini miyazakii</name>
    <dbReference type="NCBI Taxonomy" id="59628"/>
    <lineage>
        <taxon>Eukaryota</taxon>
        <taxon>Metazoa</taxon>
        <taxon>Spiralia</taxon>
        <taxon>Lophotrochozoa</taxon>
        <taxon>Platyhelminthes</taxon>
        <taxon>Trematoda</taxon>
        <taxon>Digenea</taxon>
        <taxon>Plagiorchiida</taxon>
        <taxon>Troglotremata</taxon>
        <taxon>Troglotrematidae</taxon>
        <taxon>Paragonimus</taxon>
    </lineage>
</organism>
<dbReference type="Pfam" id="PF03096">
    <property type="entry name" value="Ndr"/>
    <property type="match status" value="1"/>
</dbReference>
<evidence type="ECO:0000313" key="2">
    <source>
        <dbReference type="EMBL" id="KAF7260613.1"/>
    </source>
</evidence>
<sequence length="349" mass="39167">MAGLGMAAEKHTEVHTDACGVLNVYVQGTIVPLKPVFMTVHDLGCNHYQYEDFVGHSKMLPIMQRAVWLHIDLPGQGDGEEELPSSYVFPPIGKLPEAIKEVLDHFKIKQVVLFGEGAGANILARFAIMHDNLVLGAILIHCTGAPASFAEAIKDKLINWKLNMSGMNAATESFLILHRFGPILETESEIELKNAVENFRQNLRHSINPKNLNKFITSYMQRKNLSDSLSELKCPVLFITGSLSSQRRACRQLYEDLTKARKNNSDRSSTTCEFIVVDGVANVIAERPDKVISSMQFFLQGLGLMSNLKLQKNPLQLNRRMSMEDYDRPLGKMHFVSRLSHRLSEEAET</sequence>
<keyword evidence="3" id="KW-1185">Reference proteome</keyword>
<dbReference type="EMBL" id="JTDE01000673">
    <property type="protein sequence ID" value="KAF7260613.1"/>
    <property type="molecule type" value="Genomic_DNA"/>
</dbReference>
<evidence type="ECO:0008006" key="4">
    <source>
        <dbReference type="Google" id="ProtNLM"/>
    </source>
</evidence>
<dbReference type="InterPro" id="IPR029058">
    <property type="entry name" value="AB_hydrolase_fold"/>
</dbReference>
<dbReference type="SUPFAM" id="SSF53474">
    <property type="entry name" value="alpha/beta-Hydrolases"/>
    <property type="match status" value="1"/>
</dbReference>
<dbReference type="Proteomes" id="UP000822476">
    <property type="component" value="Unassembled WGS sequence"/>
</dbReference>
<protein>
    <recommendedName>
        <fullName evidence="4">Ndr</fullName>
    </recommendedName>
</protein>
<comment type="caution">
    <text evidence="2">The sequence shown here is derived from an EMBL/GenBank/DDBJ whole genome shotgun (WGS) entry which is preliminary data.</text>
</comment>
<gene>
    <name evidence="2" type="ORF">EG68_01908</name>
</gene>
<evidence type="ECO:0000256" key="1">
    <source>
        <dbReference type="ARBA" id="ARBA00005598"/>
    </source>
</evidence>
<dbReference type="AlphaFoldDB" id="A0A8S9Z5C4"/>
<comment type="similarity">
    <text evidence="1">Belongs to the NDRG family.</text>
</comment>
<dbReference type="InterPro" id="IPR004142">
    <property type="entry name" value="NDRG"/>
</dbReference>
<reference evidence="2" key="1">
    <citation type="submission" date="2019-07" db="EMBL/GenBank/DDBJ databases">
        <title>Annotation for the trematode Paragonimus miyazaki's.</title>
        <authorList>
            <person name="Choi Y.-J."/>
        </authorList>
    </citation>
    <scope>NUCLEOTIDE SEQUENCE</scope>
    <source>
        <strain evidence="2">Japan</strain>
    </source>
</reference>
<name>A0A8S9Z5C4_9TREM</name>
<proteinExistence type="inferred from homology"/>
<dbReference type="Gene3D" id="3.40.50.1820">
    <property type="entry name" value="alpha/beta hydrolase"/>
    <property type="match status" value="1"/>
</dbReference>
<evidence type="ECO:0000313" key="3">
    <source>
        <dbReference type="Proteomes" id="UP000822476"/>
    </source>
</evidence>